<evidence type="ECO:0000313" key="3">
    <source>
        <dbReference type="Proteomes" id="UP001595548"/>
    </source>
</evidence>
<evidence type="ECO:0000256" key="1">
    <source>
        <dbReference type="SAM" id="Phobius"/>
    </source>
</evidence>
<name>A0ABV7HZD3_9GAMM</name>
<dbReference type="NCBIfam" id="TIGR02532">
    <property type="entry name" value="IV_pilin_GFxxxE"/>
    <property type="match status" value="1"/>
</dbReference>
<protein>
    <submittedName>
        <fullName evidence="2">Tfp pilus assembly protein FimT/FimU</fullName>
    </submittedName>
</protein>
<comment type="caution">
    <text evidence="2">The sequence shown here is derived from an EMBL/GenBank/DDBJ whole genome shotgun (WGS) entry which is preliminary data.</text>
</comment>
<keyword evidence="1" id="KW-0472">Membrane</keyword>
<dbReference type="RefSeq" id="WP_382418213.1">
    <property type="nucleotide sequence ID" value="NZ_AP031500.1"/>
</dbReference>
<proteinExistence type="predicted"/>
<keyword evidence="1" id="KW-1133">Transmembrane helix</keyword>
<evidence type="ECO:0000313" key="2">
    <source>
        <dbReference type="EMBL" id="MFC3156807.1"/>
    </source>
</evidence>
<dbReference type="SUPFAM" id="SSF54523">
    <property type="entry name" value="Pili subunits"/>
    <property type="match status" value="1"/>
</dbReference>
<keyword evidence="3" id="KW-1185">Reference proteome</keyword>
<dbReference type="Pfam" id="PF07963">
    <property type="entry name" value="N_methyl"/>
    <property type="match status" value="1"/>
</dbReference>
<dbReference type="EMBL" id="JBHRTL010000031">
    <property type="protein sequence ID" value="MFC3156807.1"/>
    <property type="molecule type" value="Genomic_DNA"/>
</dbReference>
<reference evidence="3" key="1">
    <citation type="journal article" date="2019" name="Int. J. Syst. Evol. Microbiol.">
        <title>The Global Catalogue of Microorganisms (GCM) 10K type strain sequencing project: providing services to taxonomists for standard genome sequencing and annotation.</title>
        <authorList>
            <consortium name="The Broad Institute Genomics Platform"/>
            <consortium name="The Broad Institute Genome Sequencing Center for Infectious Disease"/>
            <person name="Wu L."/>
            <person name="Ma J."/>
        </authorList>
    </citation>
    <scope>NUCLEOTIDE SEQUENCE [LARGE SCALE GENOMIC DNA]</scope>
    <source>
        <strain evidence="3">KCTC 52141</strain>
    </source>
</reference>
<dbReference type="Proteomes" id="UP001595548">
    <property type="component" value="Unassembled WGS sequence"/>
</dbReference>
<gene>
    <name evidence="2" type="ORF">ACFOEB_16475</name>
</gene>
<dbReference type="InterPro" id="IPR012902">
    <property type="entry name" value="N_methyl_site"/>
</dbReference>
<organism evidence="2 3">
    <name type="scientific">Gilvimarinus japonicus</name>
    <dbReference type="NCBI Taxonomy" id="1796469"/>
    <lineage>
        <taxon>Bacteria</taxon>
        <taxon>Pseudomonadati</taxon>
        <taxon>Pseudomonadota</taxon>
        <taxon>Gammaproteobacteria</taxon>
        <taxon>Cellvibrionales</taxon>
        <taxon>Cellvibrionaceae</taxon>
        <taxon>Gilvimarinus</taxon>
    </lineage>
</organism>
<accession>A0ABV7HZD3</accession>
<keyword evidence="1" id="KW-0812">Transmembrane</keyword>
<sequence length="154" mass="16788">MQLQCGSSRLHTAGFTLLEMMVALAVAAMLLGASAPVANKLYKSMQYRSSLTEIRHLIDTGKYLAQSRGHSVDLVFNVELRQVQLDDMTYVLPDHLSLNVVAARELQRGKDSAVIRFYPDGGASGGDIIISRPSGGTKISVGWLLGDVQQQRLD</sequence>
<dbReference type="InterPro" id="IPR045584">
    <property type="entry name" value="Pilin-like"/>
</dbReference>
<feature type="transmembrane region" description="Helical" evidence="1">
    <location>
        <begin position="20"/>
        <end position="38"/>
    </location>
</feature>